<proteinExistence type="predicted"/>
<dbReference type="OrthoDB" id="3070840at2759"/>
<feature type="coiled-coil region" evidence="1">
    <location>
        <begin position="188"/>
        <end position="218"/>
    </location>
</feature>
<dbReference type="Proteomes" id="UP000284706">
    <property type="component" value="Unassembled WGS sequence"/>
</dbReference>
<name>A0A409WYS2_9AGAR</name>
<organism evidence="3 4">
    <name type="scientific">Gymnopilus dilepis</name>
    <dbReference type="NCBI Taxonomy" id="231916"/>
    <lineage>
        <taxon>Eukaryota</taxon>
        <taxon>Fungi</taxon>
        <taxon>Dikarya</taxon>
        <taxon>Basidiomycota</taxon>
        <taxon>Agaricomycotina</taxon>
        <taxon>Agaricomycetes</taxon>
        <taxon>Agaricomycetidae</taxon>
        <taxon>Agaricales</taxon>
        <taxon>Agaricineae</taxon>
        <taxon>Hymenogastraceae</taxon>
        <taxon>Gymnopilus</taxon>
    </lineage>
</organism>
<dbReference type="AlphaFoldDB" id="A0A409WYS2"/>
<dbReference type="EMBL" id="NHYE01004591">
    <property type="protein sequence ID" value="PPQ83678.1"/>
    <property type="molecule type" value="Genomic_DNA"/>
</dbReference>
<reference evidence="3 4" key="1">
    <citation type="journal article" date="2018" name="Evol. Lett.">
        <title>Horizontal gene cluster transfer increased hallucinogenic mushroom diversity.</title>
        <authorList>
            <person name="Reynolds H.T."/>
            <person name="Vijayakumar V."/>
            <person name="Gluck-Thaler E."/>
            <person name="Korotkin H.B."/>
            <person name="Matheny P.B."/>
            <person name="Slot J.C."/>
        </authorList>
    </citation>
    <scope>NUCLEOTIDE SEQUENCE [LARGE SCALE GENOMIC DNA]</scope>
    <source>
        <strain evidence="3 4">SRW20</strain>
    </source>
</reference>
<evidence type="ECO:0000256" key="2">
    <source>
        <dbReference type="SAM" id="MobiDB-lite"/>
    </source>
</evidence>
<dbReference type="STRING" id="231916.A0A409WYS2"/>
<evidence type="ECO:0000313" key="3">
    <source>
        <dbReference type="EMBL" id="PPQ83678.1"/>
    </source>
</evidence>
<comment type="caution">
    <text evidence="3">The sequence shown here is derived from an EMBL/GenBank/DDBJ whole genome shotgun (WGS) entry which is preliminary data.</text>
</comment>
<feature type="region of interest" description="Disordered" evidence="2">
    <location>
        <begin position="245"/>
        <end position="264"/>
    </location>
</feature>
<keyword evidence="1" id="KW-0175">Coiled coil</keyword>
<gene>
    <name evidence="3" type="ORF">CVT26_006237</name>
</gene>
<keyword evidence="4" id="KW-1185">Reference proteome</keyword>
<evidence type="ECO:0000256" key="1">
    <source>
        <dbReference type="SAM" id="Coils"/>
    </source>
</evidence>
<sequence length="619" mass="68868">MNSTKPRRMPKEPAPQDINSVCLCPHCISCLPVNLAVGGKFPGQYYLHCHQCGYHHTFPPGVAPRSSAASQPTPGIASNAGPLLPPSIPVTQGICARMGCSKPSHSSCRQAAGKMCKPCCIMNNGCSAPGHQFHCLSARGQEKLKAHQVPPPPPPLAQPDLPAYVNPFAGLSHAEACDLLEERIMPEVRFVEERERQANKEAAEAARLADKERILEREEESQYQAAVAASLGLPYTVRDPPAALSSAGSLPVPGPSSIPARRPSPIESRAISKHLNADWMRPYADKSVKPRATVRKNAEHRFRIVFWGENDKPPVVCAVDDCPSWPQWILMDSKIDVREQLTVATMENLQFYDISHFQWVACSPSYGHDVKKDGYLFLRRPTVSVLTDFDHHLSIAQDKAIHFRHNMVGERAYIKEKLRQRKKLTIFSPPKPSSDSEVEFVELSPRPMCGSSPEKVEDEVEFATPKATPMKRPSHDDSIDERPFRRQRCVSALSPVTPLPSRGPPIFISVSPSPSPSPLLSLASQPEEIFVPPSSKPWPHGMYTIDMMNSFRRVDNETFKGVKLLARLEAVFPMRDVKERTFQQQRQIWKGASEQQRTSFVLAGRTPAGLWSAFRDSLK</sequence>
<feature type="compositionally biased region" description="Low complexity" evidence="2">
    <location>
        <begin position="255"/>
        <end position="264"/>
    </location>
</feature>
<evidence type="ECO:0000313" key="4">
    <source>
        <dbReference type="Proteomes" id="UP000284706"/>
    </source>
</evidence>
<accession>A0A409WYS2</accession>
<feature type="region of interest" description="Disordered" evidence="2">
    <location>
        <begin position="63"/>
        <end position="82"/>
    </location>
</feature>
<protein>
    <submittedName>
        <fullName evidence="3">Uncharacterized protein</fullName>
    </submittedName>
</protein>
<dbReference type="InParanoid" id="A0A409WYS2"/>